<dbReference type="RefSeq" id="WP_048884656.1">
    <property type="nucleotide sequence ID" value="NZ_CP011310.1"/>
</dbReference>
<dbReference type="PATRIC" id="fig|1648404.4.peg.534"/>
<proteinExistence type="predicted"/>
<feature type="compositionally biased region" description="Basic and acidic residues" evidence="1">
    <location>
        <begin position="62"/>
        <end position="80"/>
    </location>
</feature>
<organism evidence="2 3">
    <name type="scientific">Aurantiacibacter atlanticus</name>
    <dbReference type="NCBI Taxonomy" id="1648404"/>
    <lineage>
        <taxon>Bacteria</taxon>
        <taxon>Pseudomonadati</taxon>
        <taxon>Pseudomonadota</taxon>
        <taxon>Alphaproteobacteria</taxon>
        <taxon>Sphingomonadales</taxon>
        <taxon>Erythrobacteraceae</taxon>
        <taxon>Aurantiacibacter</taxon>
    </lineage>
</organism>
<reference evidence="2 3" key="1">
    <citation type="journal article" date="2015" name="Int. J. Syst. Evol. Microbiol.">
        <title>Erythrobacter atlanticus sp. nov., a bacterium from ocean sediment able to degrade polycyclic aromatic hydrocarbons.</title>
        <authorList>
            <person name="Zhuang L."/>
            <person name="Liu Y."/>
            <person name="Wang L."/>
            <person name="Wang W."/>
            <person name="Shao Z."/>
        </authorList>
    </citation>
    <scope>NUCLEOTIDE SEQUENCE [LARGE SCALE GENOMIC DNA]</scope>
    <source>
        <strain evidence="3">s21-N3</strain>
    </source>
</reference>
<dbReference type="AlphaFoldDB" id="A0A0H4V974"/>
<gene>
    <name evidence="2" type="ORF">CP97_02530</name>
</gene>
<evidence type="ECO:0000256" key="1">
    <source>
        <dbReference type="SAM" id="MobiDB-lite"/>
    </source>
</evidence>
<sequence length="80" mass="8956">MFVQLNPSIPMHVIDRGPGQAFAVIDYGPEHHLIWVVALDDGGQIWAAPNPQVRVQENWSMGREKDKPGIANLDEARAKR</sequence>
<accession>A0A0H4V974</accession>
<evidence type="ECO:0000313" key="2">
    <source>
        <dbReference type="EMBL" id="AKQ41162.1"/>
    </source>
</evidence>
<name>A0A0H4V974_9SPHN</name>
<dbReference type="EMBL" id="CP011310">
    <property type="protein sequence ID" value="AKQ41162.1"/>
    <property type="molecule type" value="Genomic_DNA"/>
</dbReference>
<dbReference type="KEGG" id="ery:CP97_02530"/>
<reference evidence="3" key="2">
    <citation type="submission" date="2015-04" db="EMBL/GenBank/DDBJ databases">
        <title>The complete genome sequence of Erythrobacter sp. s21-N3.</title>
        <authorList>
            <person name="Zhuang L."/>
            <person name="Liu Y."/>
            <person name="Shao Z."/>
        </authorList>
    </citation>
    <scope>NUCLEOTIDE SEQUENCE [LARGE SCALE GENOMIC DNA]</scope>
    <source>
        <strain evidence="3">s21-N3</strain>
    </source>
</reference>
<feature type="region of interest" description="Disordered" evidence="1">
    <location>
        <begin position="60"/>
        <end position="80"/>
    </location>
</feature>
<dbReference type="STRING" id="1648404.CP97_02530"/>
<dbReference type="Proteomes" id="UP000059113">
    <property type="component" value="Chromosome"/>
</dbReference>
<protein>
    <submittedName>
        <fullName evidence="2">Uncharacterized protein</fullName>
    </submittedName>
</protein>
<keyword evidence="3" id="KW-1185">Reference proteome</keyword>
<dbReference type="OrthoDB" id="7206138at2"/>
<evidence type="ECO:0000313" key="3">
    <source>
        <dbReference type="Proteomes" id="UP000059113"/>
    </source>
</evidence>